<dbReference type="GO" id="GO:0046983">
    <property type="term" value="F:protein dimerization activity"/>
    <property type="evidence" value="ECO:0007669"/>
    <property type="project" value="InterPro"/>
</dbReference>
<evidence type="ECO:0000256" key="2">
    <source>
        <dbReference type="ARBA" id="ARBA00012438"/>
    </source>
</evidence>
<name>A0A919SNS9_9ACTN</name>
<dbReference type="SMART" id="SM00387">
    <property type="entry name" value="HATPase_c"/>
    <property type="match status" value="1"/>
</dbReference>
<dbReference type="Gene3D" id="1.20.5.1930">
    <property type="match status" value="1"/>
</dbReference>
<comment type="catalytic activity">
    <reaction evidence="1">
        <text>ATP + protein L-histidine = ADP + protein N-phospho-L-histidine.</text>
        <dbReference type="EC" id="2.7.13.3"/>
    </reaction>
</comment>
<accession>A0A919SNS9</accession>
<dbReference type="Pfam" id="PF02518">
    <property type="entry name" value="HATPase_c"/>
    <property type="match status" value="1"/>
</dbReference>
<keyword evidence="5" id="KW-0547">Nucleotide-binding</keyword>
<keyword evidence="4" id="KW-0808">Transferase</keyword>
<organism evidence="11 12">
    <name type="scientific">Winogradskya consettensis</name>
    <dbReference type="NCBI Taxonomy" id="113560"/>
    <lineage>
        <taxon>Bacteria</taxon>
        <taxon>Bacillati</taxon>
        <taxon>Actinomycetota</taxon>
        <taxon>Actinomycetes</taxon>
        <taxon>Micromonosporales</taxon>
        <taxon>Micromonosporaceae</taxon>
        <taxon>Winogradskya</taxon>
    </lineage>
</organism>
<dbReference type="InterPro" id="IPR011712">
    <property type="entry name" value="Sig_transdc_His_kin_sub3_dim/P"/>
</dbReference>
<keyword evidence="7" id="KW-0067">ATP-binding</keyword>
<evidence type="ECO:0000256" key="5">
    <source>
        <dbReference type="ARBA" id="ARBA00022741"/>
    </source>
</evidence>
<dbReference type="EC" id="2.7.13.3" evidence="2"/>
<dbReference type="Gene3D" id="3.30.565.10">
    <property type="entry name" value="Histidine kinase-like ATPase, C-terminal domain"/>
    <property type="match status" value="1"/>
</dbReference>
<keyword evidence="12" id="KW-1185">Reference proteome</keyword>
<keyword evidence="9" id="KW-0812">Transmembrane</keyword>
<gene>
    <name evidence="11" type="ORF">Aco04nite_49410</name>
</gene>
<reference evidence="11" key="1">
    <citation type="submission" date="2021-03" db="EMBL/GenBank/DDBJ databases">
        <title>Whole genome shotgun sequence of Actinoplanes consettensis NBRC 14913.</title>
        <authorList>
            <person name="Komaki H."/>
            <person name="Tamura T."/>
        </authorList>
    </citation>
    <scope>NUCLEOTIDE SEQUENCE</scope>
    <source>
        <strain evidence="11">NBRC 14913</strain>
    </source>
</reference>
<keyword evidence="6" id="KW-0418">Kinase</keyword>
<dbReference type="CDD" id="cd16917">
    <property type="entry name" value="HATPase_UhpB-NarQ-NarX-like"/>
    <property type="match status" value="1"/>
</dbReference>
<dbReference type="RefSeq" id="WP_212999603.1">
    <property type="nucleotide sequence ID" value="NZ_BAAATW010000010.1"/>
</dbReference>
<evidence type="ECO:0000259" key="10">
    <source>
        <dbReference type="SMART" id="SM00387"/>
    </source>
</evidence>
<evidence type="ECO:0000256" key="4">
    <source>
        <dbReference type="ARBA" id="ARBA00022679"/>
    </source>
</evidence>
<evidence type="ECO:0000256" key="3">
    <source>
        <dbReference type="ARBA" id="ARBA00022553"/>
    </source>
</evidence>
<proteinExistence type="predicted"/>
<dbReference type="InterPro" id="IPR036890">
    <property type="entry name" value="HATPase_C_sf"/>
</dbReference>
<dbReference type="InterPro" id="IPR003594">
    <property type="entry name" value="HATPase_dom"/>
</dbReference>
<feature type="domain" description="Histidine kinase/HSP90-like ATPase" evidence="10">
    <location>
        <begin position="237"/>
        <end position="326"/>
    </location>
</feature>
<dbReference type="SUPFAM" id="SSF55874">
    <property type="entry name" value="ATPase domain of HSP90 chaperone/DNA topoisomerase II/histidine kinase"/>
    <property type="match status" value="1"/>
</dbReference>
<evidence type="ECO:0000256" key="6">
    <source>
        <dbReference type="ARBA" id="ARBA00022777"/>
    </source>
</evidence>
<feature type="transmembrane region" description="Helical" evidence="9">
    <location>
        <begin position="12"/>
        <end position="30"/>
    </location>
</feature>
<dbReference type="InterPro" id="IPR050482">
    <property type="entry name" value="Sensor_HK_TwoCompSys"/>
</dbReference>
<evidence type="ECO:0000256" key="9">
    <source>
        <dbReference type="SAM" id="Phobius"/>
    </source>
</evidence>
<comment type="caution">
    <text evidence="11">The sequence shown here is derived from an EMBL/GenBank/DDBJ whole genome shotgun (WGS) entry which is preliminary data.</text>
</comment>
<dbReference type="Pfam" id="PF07730">
    <property type="entry name" value="HisKA_3"/>
    <property type="match status" value="1"/>
</dbReference>
<sequence>MPTDRVRGRTGVRLTVLAVMVVGLVFVMLIKPSSNLVIPLMVATDVMVGFVAAAEPPRRALPAAALTVAVQALATADGSLLDASLVAIVEILAIATAWLIGNTVRQRRIYATIRREQAETEAVQAERLRIARELHDMIAHSFGVISVQAGMGRRVFDTQPDQARNALATIEETSRETAGALRRLLGTLRSSDTGSGPELREPVPGLADLDALAARAADAGVQVTLRRDGDRAPLAPDIDLAAYRIIQESITNVIRHAGTDRCDVVVRHRTGELTVEIIDAGRGGPPQFGYGLSGMRERVSLLGGEFEAGPRTGGGFRILARLPLPVSAPPIT</sequence>
<dbReference type="GO" id="GO:0016020">
    <property type="term" value="C:membrane"/>
    <property type="evidence" value="ECO:0007669"/>
    <property type="project" value="InterPro"/>
</dbReference>
<evidence type="ECO:0000313" key="12">
    <source>
        <dbReference type="Proteomes" id="UP000680865"/>
    </source>
</evidence>
<protein>
    <recommendedName>
        <fullName evidence="2">histidine kinase</fullName>
        <ecNumber evidence="2">2.7.13.3</ecNumber>
    </recommendedName>
</protein>
<evidence type="ECO:0000256" key="8">
    <source>
        <dbReference type="ARBA" id="ARBA00023012"/>
    </source>
</evidence>
<evidence type="ECO:0000313" key="11">
    <source>
        <dbReference type="EMBL" id="GIM76245.1"/>
    </source>
</evidence>
<dbReference type="AlphaFoldDB" id="A0A919SNS9"/>
<keyword evidence="9" id="KW-0472">Membrane</keyword>
<keyword evidence="9" id="KW-1133">Transmembrane helix</keyword>
<dbReference type="Proteomes" id="UP000680865">
    <property type="component" value="Unassembled WGS sequence"/>
</dbReference>
<evidence type="ECO:0000256" key="7">
    <source>
        <dbReference type="ARBA" id="ARBA00022840"/>
    </source>
</evidence>
<keyword evidence="8" id="KW-0902">Two-component regulatory system</keyword>
<dbReference type="PANTHER" id="PTHR24421:SF10">
    <property type="entry name" value="NITRATE_NITRITE SENSOR PROTEIN NARQ"/>
    <property type="match status" value="1"/>
</dbReference>
<evidence type="ECO:0000256" key="1">
    <source>
        <dbReference type="ARBA" id="ARBA00000085"/>
    </source>
</evidence>
<dbReference type="EMBL" id="BOQP01000027">
    <property type="protein sequence ID" value="GIM76245.1"/>
    <property type="molecule type" value="Genomic_DNA"/>
</dbReference>
<dbReference type="GO" id="GO:0000155">
    <property type="term" value="F:phosphorelay sensor kinase activity"/>
    <property type="evidence" value="ECO:0007669"/>
    <property type="project" value="InterPro"/>
</dbReference>
<keyword evidence="3" id="KW-0597">Phosphoprotein</keyword>
<dbReference type="GO" id="GO:0005524">
    <property type="term" value="F:ATP binding"/>
    <property type="evidence" value="ECO:0007669"/>
    <property type="project" value="UniProtKB-KW"/>
</dbReference>
<dbReference type="PANTHER" id="PTHR24421">
    <property type="entry name" value="NITRATE/NITRITE SENSOR PROTEIN NARX-RELATED"/>
    <property type="match status" value="1"/>
</dbReference>
<feature type="transmembrane region" description="Helical" evidence="9">
    <location>
        <begin position="83"/>
        <end position="101"/>
    </location>
</feature>